<protein>
    <submittedName>
        <fullName evidence="3">Uncharacterized protein</fullName>
    </submittedName>
</protein>
<dbReference type="AlphaFoldDB" id="A0A510JP77"/>
<dbReference type="STRING" id="1122172.GCA_000373045_00051"/>
<dbReference type="Proteomes" id="UP000322617">
    <property type="component" value="Chromosome"/>
</dbReference>
<feature type="compositionally biased region" description="Basic and acidic residues" evidence="1">
    <location>
        <begin position="36"/>
        <end position="55"/>
    </location>
</feature>
<dbReference type="KEGG" id="lsz:JCM16776_1359"/>
<keyword evidence="4" id="KW-1185">Reference proteome</keyword>
<evidence type="ECO:0000256" key="2">
    <source>
        <dbReference type="SAM" id="SignalP"/>
    </source>
</evidence>
<evidence type="ECO:0000313" key="4">
    <source>
        <dbReference type="Proteomes" id="UP000322617"/>
    </source>
</evidence>
<gene>
    <name evidence="3" type="ORF">JCM16776_1359</name>
</gene>
<dbReference type="EMBL" id="AP019827">
    <property type="protein sequence ID" value="BBM41138.1"/>
    <property type="molecule type" value="Genomic_DNA"/>
</dbReference>
<feature type="signal peptide" evidence="2">
    <location>
        <begin position="1"/>
        <end position="18"/>
    </location>
</feature>
<accession>A0A510JP77</accession>
<sequence length="116" mass="12999">MKKFILIGIAAISIMASADVNTKKILEEYRKSALQEQSRKEIKERSKKESIRKNNVDSTGVSEMPAEDGNSADADVVESGTQATADVIEKVNFYLRNNPEKLQKLEKHYRAVVGQE</sequence>
<proteinExistence type="predicted"/>
<organism evidence="3 4">
    <name type="scientific">Leptotrichia shahii</name>
    <dbReference type="NCBI Taxonomy" id="157691"/>
    <lineage>
        <taxon>Bacteria</taxon>
        <taxon>Fusobacteriati</taxon>
        <taxon>Fusobacteriota</taxon>
        <taxon>Fusobacteriia</taxon>
        <taxon>Fusobacteriales</taxon>
        <taxon>Leptotrichiaceae</taxon>
        <taxon>Leptotrichia</taxon>
    </lineage>
</organism>
<feature type="chain" id="PRO_5022166621" evidence="2">
    <location>
        <begin position="19"/>
        <end position="116"/>
    </location>
</feature>
<feature type="region of interest" description="Disordered" evidence="1">
    <location>
        <begin position="36"/>
        <end position="78"/>
    </location>
</feature>
<evidence type="ECO:0000313" key="3">
    <source>
        <dbReference type="EMBL" id="BBM41138.1"/>
    </source>
</evidence>
<dbReference type="OrthoDB" id="82424at2"/>
<keyword evidence="2" id="KW-0732">Signal</keyword>
<evidence type="ECO:0000256" key="1">
    <source>
        <dbReference type="SAM" id="MobiDB-lite"/>
    </source>
</evidence>
<dbReference type="RefSeq" id="WP_018449664.1">
    <property type="nucleotide sequence ID" value="NZ_AP019827.1"/>
</dbReference>
<name>A0A510JP77_9FUSO</name>
<reference evidence="3 4" key="1">
    <citation type="submission" date="2019-07" db="EMBL/GenBank/DDBJ databases">
        <title>Complete Genome Sequence of Leptotrichia shahii Strain JCM 16776.</title>
        <authorList>
            <person name="Watanabe S."/>
            <person name="Cui L."/>
        </authorList>
    </citation>
    <scope>NUCLEOTIDE SEQUENCE [LARGE SCALE GENOMIC DNA]</scope>
    <source>
        <strain evidence="3 4">JCM16776</strain>
    </source>
</reference>